<proteinExistence type="evidence at transcript level"/>
<keyword evidence="1" id="KW-0472">Membrane</keyword>
<feature type="transmembrane region" description="Helical" evidence="1">
    <location>
        <begin position="23"/>
        <end position="46"/>
    </location>
</feature>
<organism evidence="2">
    <name type="scientific">Triatoma infestans</name>
    <name type="common">Assassin bug</name>
    <dbReference type="NCBI Taxonomy" id="30076"/>
    <lineage>
        <taxon>Eukaryota</taxon>
        <taxon>Metazoa</taxon>
        <taxon>Ecdysozoa</taxon>
        <taxon>Arthropoda</taxon>
        <taxon>Hexapoda</taxon>
        <taxon>Insecta</taxon>
        <taxon>Pterygota</taxon>
        <taxon>Neoptera</taxon>
        <taxon>Paraneoptera</taxon>
        <taxon>Hemiptera</taxon>
        <taxon>Heteroptera</taxon>
        <taxon>Panheteroptera</taxon>
        <taxon>Cimicomorpha</taxon>
        <taxon>Reduviidae</taxon>
        <taxon>Triatominae</taxon>
        <taxon>Triatoma</taxon>
    </lineage>
</organism>
<evidence type="ECO:0000313" key="2">
    <source>
        <dbReference type="EMBL" id="JAC16635.1"/>
    </source>
</evidence>
<accession>A0A023F616</accession>
<dbReference type="EMBL" id="GBBI01002077">
    <property type="protein sequence ID" value="JAC16635.1"/>
    <property type="molecule type" value="mRNA"/>
</dbReference>
<protein>
    <submittedName>
        <fullName evidence="2">Putative secreted protein</fullName>
    </submittedName>
</protein>
<reference evidence="2" key="1">
    <citation type="journal article" date="2014" name="PLoS Negl. Trop. Dis.">
        <title>An updated insight into the Sialotranscriptome of Triatoma infestans: developmental stage and geographic variations.</title>
        <authorList>
            <person name="Schwarz A."/>
            <person name="Medrano-Mercado N."/>
            <person name="Schaub G.A."/>
            <person name="Struchiner C.J."/>
            <person name="Bargues M.D."/>
            <person name="Levy M.Z."/>
            <person name="Ribeiro J.M."/>
        </authorList>
    </citation>
    <scope>NUCLEOTIDE SEQUENCE</scope>
    <source>
        <strain evidence="2">Chile</strain>
        <tissue evidence="2">Salivary glands</tissue>
    </source>
</reference>
<evidence type="ECO:0000256" key="1">
    <source>
        <dbReference type="SAM" id="Phobius"/>
    </source>
</evidence>
<keyword evidence="1" id="KW-1133">Transmembrane helix</keyword>
<sequence>MIDFVCNILILKYLMLKQGNTLALSYLFIFFIRSVMLHVMFLVLLYQKKVVFPENSLCEKYISIYNFTLLVV</sequence>
<name>A0A023F616_TRIIF</name>
<dbReference type="AlphaFoldDB" id="A0A023F616"/>
<keyword evidence="1" id="KW-0812">Transmembrane</keyword>
<feature type="non-terminal residue" evidence="2">
    <location>
        <position position="72"/>
    </location>
</feature>